<dbReference type="OrthoDB" id="3798150at2759"/>
<dbReference type="AlphaFoldDB" id="A0A177CAH9"/>
<dbReference type="Proteomes" id="UP000077069">
    <property type="component" value="Unassembled WGS sequence"/>
</dbReference>
<dbReference type="RefSeq" id="XP_018035028.1">
    <property type="nucleotide sequence ID" value="XM_018182963.1"/>
</dbReference>
<reference evidence="2 3" key="1">
    <citation type="submission" date="2016-05" db="EMBL/GenBank/DDBJ databases">
        <title>Comparative analysis of secretome profiles of manganese(II)-oxidizing ascomycete fungi.</title>
        <authorList>
            <consortium name="DOE Joint Genome Institute"/>
            <person name="Zeiner C.A."/>
            <person name="Purvine S.O."/>
            <person name="Zink E.M."/>
            <person name="Wu S."/>
            <person name="Pasa-Tolic L."/>
            <person name="Chaput D.L."/>
            <person name="Haridas S."/>
            <person name="Grigoriev I.V."/>
            <person name="Santelli C.M."/>
            <person name="Hansel C.M."/>
        </authorList>
    </citation>
    <scope>NUCLEOTIDE SEQUENCE [LARGE SCALE GENOMIC DNA]</scope>
    <source>
        <strain evidence="2 3">AP3s5-JAC2a</strain>
    </source>
</reference>
<accession>A0A177CAH9</accession>
<feature type="compositionally biased region" description="Polar residues" evidence="1">
    <location>
        <begin position="182"/>
        <end position="193"/>
    </location>
</feature>
<feature type="region of interest" description="Disordered" evidence="1">
    <location>
        <begin position="231"/>
        <end position="299"/>
    </location>
</feature>
<dbReference type="GeneID" id="28766449"/>
<keyword evidence="3" id="KW-1185">Reference proteome</keyword>
<feature type="region of interest" description="Disordered" evidence="1">
    <location>
        <begin position="173"/>
        <end position="199"/>
    </location>
</feature>
<dbReference type="InParanoid" id="A0A177CAH9"/>
<name>A0A177CAH9_9PLEO</name>
<feature type="compositionally biased region" description="Polar residues" evidence="1">
    <location>
        <begin position="248"/>
        <end position="259"/>
    </location>
</feature>
<sequence>MSSENVTKVFSSLPTVFDFADWLSTQGRVSSDNELFIDLLQRVRHDVTEASRLYTSQAVVDYLESWPDKRTYIDKVLQDIERVLNDIGQFVEAVRVSGDDGSTVSLRRKFQWAISHQKKLRSKQQLLTICHQSLMPAVQLMQTVEMNATFDPIHELPDRPWVGDTVSGFLKSPRSRQKSKFAQRNSSVPSITLSEPDLKDDKFAHPYQHILAELPGSTPDDLHRQSLDLYAGSRKSRSNSMEEVLQASARQSNMRSTLESDVVEESRRPMTADADVAAAPRRSPPKSPSTRRSVDQVRPSLSFFDNRARASFDSARPRAYSEQMRPQRSFEMRSRLSYDQVRPLPTVTERPIERFNSTASVAVGDAISIPLMHMRYQTRHINVRKPPVKQNSLPSTLPSFPSQTSLMDDLNIGHIITDRPKLTYQLSNNATGRLRMQHGENINRPFADSQIHPSSTFEASASATIIEPTPIYKPKDTIFTEIRARCDTTPCTESEFSEIYTSDVFITIFGNRFNTILKGERESAKSTQ</sequence>
<evidence type="ECO:0000256" key="1">
    <source>
        <dbReference type="SAM" id="MobiDB-lite"/>
    </source>
</evidence>
<evidence type="ECO:0000313" key="3">
    <source>
        <dbReference type="Proteomes" id="UP000077069"/>
    </source>
</evidence>
<dbReference type="EMBL" id="KV441553">
    <property type="protein sequence ID" value="OAG04663.1"/>
    <property type="molecule type" value="Genomic_DNA"/>
</dbReference>
<gene>
    <name evidence="2" type="ORF">CC84DRAFT_1218093</name>
</gene>
<proteinExistence type="predicted"/>
<organism evidence="2 3">
    <name type="scientific">Paraphaeosphaeria sporulosa</name>
    <dbReference type="NCBI Taxonomy" id="1460663"/>
    <lineage>
        <taxon>Eukaryota</taxon>
        <taxon>Fungi</taxon>
        <taxon>Dikarya</taxon>
        <taxon>Ascomycota</taxon>
        <taxon>Pezizomycotina</taxon>
        <taxon>Dothideomycetes</taxon>
        <taxon>Pleosporomycetidae</taxon>
        <taxon>Pleosporales</taxon>
        <taxon>Massarineae</taxon>
        <taxon>Didymosphaeriaceae</taxon>
        <taxon>Paraphaeosphaeria</taxon>
    </lineage>
</organism>
<evidence type="ECO:0000313" key="2">
    <source>
        <dbReference type="EMBL" id="OAG04663.1"/>
    </source>
</evidence>
<protein>
    <submittedName>
        <fullName evidence="2">Uncharacterized protein</fullName>
    </submittedName>
</protein>